<feature type="region of interest" description="Disordered" evidence="1">
    <location>
        <begin position="1"/>
        <end position="30"/>
    </location>
</feature>
<protein>
    <recommendedName>
        <fullName evidence="2">DUF7130 domain-containing protein</fullName>
    </recommendedName>
</protein>
<feature type="compositionally biased region" description="Basic and acidic residues" evidence="1">
    <location>
        <begin position="1"/>
        <end position="15"/>
    </location>
</feature>
<feature type="domain" description="DUF7130" evidence="2">
    <location>
        <begin position="30"/>
        <end position="68"/>
    </location>
</feature>
<keyword evidence="4" id="KW-1185">Reference proteome</keyword>
<reference evidence="3 4" key="1">
    <citation type="submission" date="2017-02" db="EMBL/GenBank/DDBJ databases">
        <title>Natronthermophilus aegyptiacus gen. nov.,sp. nov., an aerobic, extremely halophilic alkalithermophilic archaeon isolated from the athalassohaline Wadi An Natrun, Egypt.</title>
        <authorList>
            <person name="Zhao B."/>
        </authorList>
    </citation>
    <scope>NUCLEOTIDE SEQUENCE [LARGE SCALE GENOMIC DNA]</scope>
    <source>
        <strain evidence="3 4">CGMCC 1.3597</strain>
    </source>
</reference>
<evidence type="ECO:0000259" key="2">
    <source>
        <dbReference type="Pfam" id="PF23458"/>
    </source>
</evidence>
<organism evidence="3 4">
    <name type="scientific">Natronolimnobius baerhuensis</name>
    <dbReference type="NCBI Taxonomy" id="253108"/>
    <lineage>
        <taxon>Archaea</taxon>
        <taxon>Methanobacteriati</taxon>
        <taxon>Methanobacteriota</taxon>
        <taxon>Stenosarchaea group</taxon>
        <taxon>Halobacteria</taxon>
        <taxon>Halobacteriales</taxon>
        <taxon>Natrialbaceae</taxon>
        <taxon>Natronolimnobius</taxon>
    </lineage>
</organism>
<name>A0A202E579_9EURY</name>
<comment type="caution">
    <text evidence="3">The sequence shown here is derived from an EMBL/GenBank/DDBJ whole genome shotgun (WGS) entry which is preliminary data.</text>
</comment>
<evidence type="ECO:0000256" key="1">
    <source>
        <dbReference type="SAM" id="MobiDB-lite"/>
    </source>
</evidence>
<dbReference type="EMBL" id="MWPH01000003">
    <property type="protein sequence ID" value="OVE83453.1"/>
    <property type="molecule type" value="Genomic_DNA"/>
</dbReference>
<sequence>MTQEIDSKPANKEETELPIGEPTEPDERPHHFWRCSNCGETGRLADELPATCPNCGGPKEELYYREED</sequence>
<accession>A0A202E579</accession>
<dbReference type="Proteomes" id="UP000196084">
    <property type="component" value="Unassembled WGS sequence"/>
</dbReference>
<dbReference type="AlphaFoldDB" id="A0A202E579"/>
<dbReference type="InterPro" id="IPR055554">
    <property type="entry name" value="DUF7130"/>
</dbReference>
<proteinExistence type="predicted"/>
<dbReference type="Pfam" id="PF23458">
    <property type="entry name" value="DUF7130"/>
    <property type="match status" value="1"/>
</dbReference>
<evidence type="ECO:0000313" key="3">
    <source>
        <dbReference type="EMBL" id="OVE83453.1"/>
    </source>
</evidence>
<dbReference type="RefSeq" id="WP_054863269.1">
    <property type="nucleotide sequence ID" value="NZ_MWPH01000003.1"/>
</dbReference>
<dbReference type="SUPFAM" id="SSF57802">
    <property type="entry name" value="Rubredoxin-like"/>
    <property type="match status" value="1"/>
</dbReference>
<evidence type="ECO:0000313" key="4">
    <source>
        <dbReference type="Proteomes" id="UP000196084"/>
    </source>
</evidence>
<dbReference type="Gene3D" id="2.20.28.10">
    <property type="match status" value="1"/>
</dbReference>
<gene>
    <name evidence="3" type="ORF">B2G88_13470</name>
</gene>